<dbReference type="EMBL" id="LWDV01000009">
    <property type="protein sequence ID" value="OCL26238.1"/>
    <property type="molecule type" value="Genomic_DNA"/>
</dbReference>
<dbReference type="OrthoDB" id="2112478at2"/>
<organism evidence="1 2">
    <name type="scientific">Orenia metallireducens</name>
    <dbReference type="NCBI Taxonomy" id="1413210"/>
    <lineage>
        <taxon>Bacteria</taxon>
        <taxon>Bacillati</taxon>
        <taxon>Bacillota</taxon>
        <taxon>Clostridia</taxon>
        <taxon>Halanaerobiales</taxon>
        <taxon>Halobacteroidaceae</taxon>
        <taxon>Orenia</taxon>
    </lineage>
</organism>
<gene>
    <name evidence="1" type="ORF">U472_09505</name>
</gene>
<protein>
    <submittedName>
        <fullName evidence="1">Uncharacterized protein</fullName>
    </submittedName>
</protein>
<evidence type="ECO:0000313" key="1">
    <source>
        <dbReference type="EMBL" id="OCL26238.1"/>
    </source>
</evidence>
<reference evidence="2" key="1">
    <citation type="submission" date="2016-07" db="EMBL/GenBank/DDBJ databases">
        <authorList>
            <person name="Florea S."/>
            <person name="Webb J.S."/>
            <person name="Jaromczyk J."/>
            <person name="Schardl C.L."/>
        </authorList>
    </citation>
    <scope>NUCLEOTIDE SEQUENCE [LARGE SCALE GENOMIC DNA]</scope>
    <source>
        <strain evidence="2">Z6</strain>
    </source>
</reference>
<dbReference type="AlphaFoldDB" id="A0A1C0A7P7"/>
<accession>A0A1C0A7P7</accession>
<keyword evidence="2" id="KW-1185">Reference proteome</keyword>
<reference evidence="1 2" key="2">
    <citation type="submission" date="2016-08" db="EMBL/GenBank/DDBJ databases">
        <title>Orenia metallireducens sp. nov. strain Z6, a Novel Metal-reducing Firmicute from the Deep Subsurface.</title>
        <authorList>
            <person name="Maxim B.I."/>
            <person name="Kenneth K."/>
            <person name="Flynn T.M."/>
            <person name="Oloughlin E.J."/>
            <person name="Locke R.A."/>
            <person name="Weber J.R."/>
            <person name="Egan S.M."/>
            <person name="Mackie R.I."/>
            <person name="Cann I.K."/>
        </authorList>
    </citation>
    <scope>NUCLEOTIDE SEQUENCE [LARGE SCALE GENOMIC DNA]</scope>
    <source>
        <strain evidence="1 2">Z6</strain>
    </source>
</reference>
<dbReference type="Proteomes" id="UP000093514">
    <property type="component" value="Unassembled WGS sequence"/>
</dbReference>
<sequence>MKYNKEVSKLILKMKEKKDGQQDNVLVTTNENLRGLKCPVCECGIDEHEKYIYCSVIGAYICDVCCRYELCNDYKLANKALGKEVFKDNNEMILLCQCCE</sequence>
<evidence type="ECO:0000313" key="2">
    <source>
        <dbReference type="Proteomes" id="UP000093514"/>
    </source>
</evidence>
<comment type="caution">
    <text evidence="1">The sequence shown here is derived from an EMBL/GenBank/DDBJ whole genome shotgun (WGS) entry which is preliminary data.</text>
</comment>
<proteinExistence type="predicted"/>
<dbReference type="RefSeq" id="WP_068717859.1">
    <property type="nucleotide sequence ID" value="NZ_LWDV01000009.1"/>
</dbReference>
<name>A0A1C0A7P7_9FIRM</name>